<dbReference type="RefSeq" id="WP_378064632.1">
    <property type="nucleotide sequence ID" value="NZ_JBHSBL010000002.1"/>
</dbReference>
<protein>
    <recommendedName>
        <fullName evidence="3">Polyketide cyclase</fullName>
    </recommendedName>
</protein>
<gene>
    <name evidence="1" type="ORF">ACFO0C_01560</name>
</gene>
<dbReference type="InterPro" id="IPR023393">
    <property type="entry name" value="START-like_dom_sf"/>
</dbReference>
<comment type="caution">
    <text evidence="1">The sequence shown here is derived from an EMBL/GenBank/DDBJ whole genome shotgun (WGS) entry which is preliminary data.</text>
</comment>
<dbReference type="Gene3D" id="3.30.530.20">
    <property type="match status" value="1"/>
</dbReference>
<dbReference type="SUPFAM" id="SSF55961">
    <property type="entry name" value="Bet v1-like"/>
    <property type="match status" value="1"/>
</dbReference>
<dbReference type="Proteomes" id="UP001595867">
    <property type="component" value="Unassembled WGS sequence"/>
</dbReference>
<dbReference type="EMBL" id="JBHSBL010000002">
    <property type="protein sequence ID" value="MFC4063600.1"/>
    <property type="molecule type" value="Genomic_DNA"/>
</dbReference>
<accession>A0ABV8IP51</accession>
<name>A0ABV8IP51_9ACTN</name>
<organism evidence="1 2">
    <name type="scientific">Actinoplanes subglobosus</name>
    <dbReference type="NCBI Taxonomy" id="1547892"/>
    <lineage>
        <taxon>Bacteria</taxon>
        <taxon>Bacillati</taxon>
        <taxon>Actinomycetota</taxon>
        <taxon>Actinomycetes</taxon>
        <taxon>Micromonosporales</taxon>
        <taxon>Micromonosporaceae</taxon>
        <taxon>Actinoplanes</taxon>
    </lineage>
</organism>
<evidence type="ECO:0008006" key="3">
    <source>
        <dbReference type="Google" id="ProtNLM"/>
    </source>
</evidence>
<evidence type="ECO:0000313" key="1">
    <source>
        <dbReference type="EMBL" id="MFC4063600.1"/>
    </source>
</evidence>
<keyword evidence="2" id="KW-1185">Reference proteome</keyword>
<reference evidence="2" key="1">
    <citation type="journal article" date="2019" name="Int. J. Syst. Evol. Microbiol.">
        <title>The Global Catalogue of Microorganisms (GCM) 10K type strain sequencing project: providing services to taxonomists for standard genome sequencing and annotation.</title>
        <authorList>
            <consortium name="The Broad Institute Genomics Platform"/>
            <consortium name="The Broad Institute Genome Sequencing Center for Infectious Disease"/>
            <person name="Wu L."/>
            <person name="Ma J."/>
        </authorList>
    </citation>
    <scope>NUCLEOTIDE SEQUENCE [LARGE SCALE GENOMIC DNA]</scope>
    <source>
        <strain evidence="2">TBRC 5832</strain>
    </source>
</reference>
<proteinExistence type="predicted"/>
<evidence type="ECO:0000313" key="2">
    <source>
        <dbReference type="Proteomes" id="UP001595867"/>
    </source>
</evidence>
<sequence length="139" mass="15067">MIEFPVVRAQSRVAPAYFHARWCDVATHPEWAPGMEYIRLDGPLRAGATGVMKTREGEETPMRVSDLVPGVAFQDTVLLDGGELTVRHESHPDGTGSRLELHARIEGPKAAELAASMAGLDEVLASDLAGLIRLVESEH</sequence>